<gene>
    <name evidence="2" type="ORF">MST27_12610</name>
</gene>
<keyword evidence="1" id="KW-0732">Signal</keyword>
<dbReference type="AlphaFoldDB" id="A0A9X2AV23"/>
<evidence type="ECO:0000256" key="1">
    <source>
        <dbReference type="SAM" id="SignalP"/>
    </source>
</evidence>
<keyword evidence="2" id="KW-0808">Transferase</keyword>
<feature type="chain" id="PRO_5040758880" evidence="1">
    <location>
        <begin position="22"/>
        <end position="110"/>
    </location>
</feature>
<dbReference type="EMBL" id="JALGRD010000006">
    <property type="protein sequence ID" value="MCJ0974212.1"/>
    <property type="molecule type" value="Genomic_DNA"/>
</dbReference>
<evidence type="ECO:0000313" key="2">
    <source>
        <dbReference type="EMBL" id="MCJ0974212.1"/>
    </source>
</evidence>
<comment type="caution">
    <text evidence="2">The sequence shown here is derived from an EMBL/GenBank/DDBJ whole genome shotgun (WGS) entry which is preliminary data.</text>
</comment>
<dbReference type="GO" id="GO:0016301">
    <property type="term" value="F:kinase activity"/>
    <property type="evidence" value="ECO:0007669"/>
    <property type="project" value="UniProtKB-KW"/>
</dbReference>
<sequence length="110" mass="12169">MKNICLAALVSLAIIPPSVLAVSYPVDLEQTLNGTEVLARTETIDRDIAGLTLQNFGQHPVICTALFRNGPESPRTRRVTLEPGETRPLTAKFTREVIRLRIKLTCEEAQ</sequence>
<name>A0A9X2AV23_9GAMM</name>
<evidence type="ECO:0000313" key="3">
    <source>
        <dbReference type="Proteomes" id="UP001139682"/>
    </source>
</evidence>
<dbReference type="RefSeq" id="WP_243606291.1">
    <property type="nucleotide sequence ID" value="NZ_JALGRD010000006.1"/>
</dbReference>
<dbReference type="Proteomes" id="UP001139682">
    <property type="component" value="Unassembled WGS sequence"/>
</dbReference>
<organism evidence="2 3">
    <name type="scientific">Stutzerimonas marianensis</name>
    <dbReference type="NCBI Taxonomy" id="2929513"/>
    <lineage>
        <taxon>Bacteria</taxon>
        <taxon>Pseudomonadati</taxon>
        <taxon>Pseudomonadota</taxon>
        <taxon>Gammaproteobacteria</taxon>
        <taxon>Pseudomonadales</taxon>
        <taxon>Pseudomonadaceae</taxon>
        <taxon>Stutzerimonas</taxon>
    </lineage>
</organism>
<keyword evidence="3" id="KW-1185">Reference proteome</keyword>
<reference evidence="2" key="1">
    <citation type="submission" date="2022-03" db="EMBL/GenBank/DDBJ databases">
        <title>Pseudomonas marianensis sp. nov., a marine bacterium isolated from deep-sea sediments of the Mariana Trench.</title>
        <authorList>
            <person name="Wei Y."/>
        </authorList>
    </citation>
    <scope>NUCLEOTIDE SEQUENCE</scope>
    <source>
        <strain evidence="2">PS1</strain>
    </source>
</reference>
<accession>A0A9X2AV23</accession>
<proteinExistence type="predicted"/>
<protein>
    <submittedName>
        <fullName evidence="2">3-phosphoglycerate kinase</fullName>
    </submittedName>
</protein>
<keyword evidence="2" id="KW-0418">Kinase</keyword>
<feature type="signal peptide" evidence="1">
    <location>
        <begin position="1"/>
        <end position="21"/>
    </location>
</feature>